<feature type="compositionally biased region" description="Low complexity" evidence="1">
    <location>
        <begin position="34"/>
        <end position="43"/>
    </location>
</feature>
<protein>
    <submittedName>
        <fullName evidence="2">Uncharacterized protein</fullName>
    </submittedName>
</protein>
<gene>
    <name evidence="2" type="ORF">C8P66_11398</name>
</gene>
<reference evidence="2 3" key="1">
    <citation type="submission" date="2018-06" db="EMBL/GenBank/DDBJ databases">
        <title>Genomic Encyclopedia of Archaeal and Bacterial Type Strains, Phase II (KMG-II): from individual species to whole genera.</title>
        <authorList>
            <person name="Goeker M."/>
        </authorList>
    </citation>
    <scope>NUCLEOTIDE SEQUENCE [LARGE SCALE GENOMIC DNA]</scope>
    <source>
        <strain evidence="2 3">DSM 24525</strain>
    </source>
</reference>
<evidence type="ECO:0000313" key="3">
    <source>
        <dbReference type="Proteomes" id="UP000249688"/>
    </source>
</evidence>
<evidence type="ECO:0000256" key="1">
    <source>
        <dbReference type="SAM" id="MobiDB-lite"/>
    </source>
</evidence>
<feature type="compositionally biased region" description="Pro residues" evidence="1">
    <location>
        <begin position="86"/>
        <end position="101"/>
    </location>
</feature>
<proteinExistence type="predicted"/>
<keyword evidence="3" id="KW-1185">Reference proteome</keyword>
<feature type="region of interest" description="Disordered" evidence="1">
    <location>
        <begin position="22"/>
        <end position="104"/>
    </location>
</feature>
<organism evidence="2 3">
    <name type="scientific">Humitalea rosea</name>
    <dbReference type="NCBI Taxonomy" id="990373"/>
    <lineage>
        <taxon>Bacteria</taxon>
        <taxon>Pseudomonadati</taxon>
        <taxon>Pseudomonadota</taxon>
        <taxon>Alphaproteobacteria</taxon>
        <taxon>Acetobacterales</taxon>
        <taxon>Roseomonadaceae</taxon>
        <taxon>Humitalea</taxon>
    </lineage>
</organism>
<dbReference type="AlphaFoldDB" id="A0A2W7IDX2"/>
<dbReference type="EMBL" id="QKYU01000013">
    <property type="protein sequence ID" value="PZW44931.1"/>
    <property type="molecule type" value="Genomic_DNA"/>
</dbReference>
<evidence type="ECO:0000313" key="2">
    <source>
        <dbReference type="EMBL" id="PZW44931.1"/>
    </source>
</evidence>
<accession>A0A2W7IDX2</accession>
<feature type="compositionally biased region" description="Low complexity" evidence="1">
    <location>
        <begin position="58"/>
        <end position="85"/>
    </location>
</feature>
<dbReference type="Proteomes" id="UP000249688">
    <property type="component" value="Unassembled WGS sequence"/>
</dbReference>
<comment type="caution">
    <text evidence="2">The sequence shown here is derived from an EMBL/GenBank/DDBJ whole genome shotgun (WGS) entry which is preliminary data.</text>
</comment>
<sequence length="317" mass="31836">MAMDTDVARVAAALRTPGLRYRSFGNDPVRTASEAPLPQAVAVPEPPAAPFIPEEHSPAPVMQAPVEPEPAAETPPEMAPELAMPAPLPEAPEPAPAPEPPAASSMSMLDAAMNALRNVAPVVAAASEPALAPAAPVLEAPASRLLDLTIRQPAPEMPRPSSLLLDLGAAATAEPGGLLGADWRNAKPVVPPAAERPAPVFSLLDALGSAPAMSFAPQAAPPPSASPLAASGLLASLMPIAPMPAEAEPAPAQVTAWTAAAFVAIEPAVPAPPPPLPVLPAAAVSLTLSQVFSRLAGRSDVEALSPGDDMPAPAPLP</sequence>
<name>A0A2W7IDX2_9PROT</name>